<keyword evidence="1" id="KW-0472">Membrane</keyword>
<gene>
    <name evidence="2" type="ORF">EVAR_74388_1</name>
</gene>
<name>A0A4C1SDB3_EUMVA</name>
<dbReference type="AlphaFoldDB" id="A0A4C1SDB3"/>
<proteinExistence type="predicted"/>
<feature type="transmembrane region" description="Helical" evidence="1">
    <location>
        <begin position="25"/>
        <end position="44"/>
    </location>
</feature>
<evidence type="ECO:0000313" key="2">
    <source>
        <dbReference type="EMBL" id="GBP00082.1"/>
    </source>
</evidence>
<evidence type="ECO:0000256" key="1">
    <source>
        <dbReference type="SAM" id="Phobius"/>
    </source>
</evidence>
<dbReference type="Proteomes" id="UP000299102">
    <property type="component" value="Unassembled WGS sequence"/>
</dbReference>
<keyword evidence="1" id="KW-0812">Transmembrane</keyword>
<dbReference type="OrthoDB" id="412981at2759"/>
<dbReference type="EMBL" id="BGZK01000004">
    <property type="protein sequence ID" value="GBP00082.1"/>
    <property type="molecule type" value="Genomic_DNA"/>
</dbReference>
<dbReference type="GO" id="GO:0003964">
    <property type="term" value="F:RNA-directed DNA polymerase activity"/>
    <property type="evidence" value="ECO:0007669"/>
    <property type="project" value="UniProtKB-KW"/>
</dbReference>
<organism evidence="2 3">
    <name type="scientific">Eumeta variegata</name>
    <name type="common">Bagworm moth</name>
    <name type="synonym">Eumeta japonica</name>
    <dbReference type="NCBI Taxonomy" id="151549"/>
    <lineage>
        <taxon>Eukaryota</taxon>
        <taxon>Metazoa</taxon>
        <taxon>Ecdysozoa</taxon>
        <taxon>Arthropoda</taxon>
        <taxon>Hexapoda</taxon>
        <taxon>Insecta</taxon>
        <taxon>Pterygota</taxon>
        <taxon>Neoptera</taxon>
        <taxon>Endopterygota</taxon>
        <taxon>Lepidoptera</taxon>
        <taxon>Glossata</taxon>
        <taxon>Ditrysia</taxon>
        <taxon>Tineoidea</taxon>
        <taxon>Psychidae</taxon>
        <taxon>Oiketicinae</taxon>
        <taxon>Eumeta</taxon>
    </lineage>
</organism>
<keyword evidence="2" id="KW-0548">Nucleotidyltransferase</keyword>
<comment type="caution">
    <text evidence="2">The sequence shown here is derived from an EMBL/GenBank/DDBJ whole genome shotgun (WGS) entry which is preliminary data.</text>
</comment>
<evidence type="ECO:0000313" key="3">
    <source>
        <dbReference type="Proteomes" id="UP000299102"/>
    </source>
</evidence>
<keyword evidence="2" id="KW-0695">RNA-directed DNA polymerase</keyword>
<sequence length="245" mass="27579">MYFQLVGDKSKCSQPKRFCTPRRTLGVNIFTILFLVHIVGIDGLETLDIRYTKQAGKDWKPLHQLCRCLTKGPAPVRPLLDKTGMRPYTTKDWTEILAEHLKEQFTSHPASDSYAIIAPQEEVERRVREFLLAPTPSLPGDYYVFPAETARTILCLPKRKAPGPDGIPTIATKQLPRRAMVAMTRLFNGILRMGHFPGCWKMGRVIAIRRQAKIFVLHQVSARLHCCPTSPNCLSASCCDACTVT</sequence>
<accession>A0A4C1SDB3</accession>
<keyword evidence="1" id="KW-1133">Transmembrane helix</keyword>
<reference evidence="2 3" key="1">
    <citation type="journal article" date="2019" name="Commun. Biol.">
        <title>The bagworm genome reveals a unique fibroin gene that provides high tensile strength.</title>
        <authorList>
            <person name="Kono N."/>
            <person name="Nakamura H."/>
            <person name="Ohtoshi R."/>
            <person name="Tomita M."/>
            <person name="Numata K."/>
            <person name="Arakawa K."/>
        </authorList>
    </citation>
    <scope>NUCLEOTIDE SEQUENCE [LARGE SCALE GENOMIC DNA]</scope>
</reference>
<protein>
    <submittedName>
        <fullName evidence="2">Probable RNA-directed DNA polymerase from transposon X-element</fullName>
    </submittedName>
</protein>
<keyword evidence="3" id="KW-1185">Reference proteome</keyword>
<keyword evidence="2" id="KW-0808">Transferase</keyword>